<dbReference type="Proteomes" id="UP001062846">
    <property type="component" value="Chromosome 6"/>
</dbReference>
<proteinExistence type="predicted"/>
<protein>
    <submittedName>
        <fullName evidence="1">Uncharacterized protein</fullName>
    </submittedName>
</protein>
<comment type="caution">
    <text evidence="1">The sequence shown here is derived from an EMBL/GenBank/DDBJ whole genome shotgun (WGS) entry which is preliminary data.</text>
</comment>
<organism evidence="1 2">
    <name type="scientific">Rhododendron molle</name>
    <name type="common">Chinese azalea</name>
    <name type="synonym">Azalea mollis</name>
    <dbReference type="NCBI Taxonomy" id="49168"/>
    <lineage>
        <taxon>Eukaryota</taxon>
        <taxon>Viridiplantae</taxon>
        <taxon>Streptophyta</taxon>
        <taxon>Embryophyta</taxon>
        <taxon>Tracheophyta</taxon>
        <taxon>Spermatophyta</taxon>
        <taxon>Magnoliopsida</taxon>
        <taxon>eudicotyledons</taxon>
        <taxon>Gunneridae</taxon>
        <taxon>Pentapetalae</taxon>
        <taxon>asterids</taxon>
        <taxon>Ericales</taxon>
        <taxon>Ericaceae</taxon>
        <taxon>Ericoideae</taxon>
        <taxon>Rhodoreae</taxon>
        <taxon>Rhododendron</taxon>
    </lineage>
</organism>
<keyword evidence="2" id="KW-1185">Reference proteome</keyword>
<evidence type="ECO:0000313" key="2">
    <source>
        <dbReference type="Proteomes" id="UP001062846"/>
    </source>
</evidence>
<accession>A0ACC0NC12</accession>
<name>A0ACC0NC12_RHOML</name>
<dbReference type="EMBL" id="CM046393">
    <property type="protein sequence ID" value="KAI8550863.1"/>
    <property type="molecule type" value="Genomic_DNA"/>
</dbReference>
<evidence type="ECO:0000313" key="1">
    <source>
        <dbReference type="EMBL" id="KAI8550863.1"/>
    </source>
</evidence>
<sequence length="114" mass="12832">MNKITFLFFLSLTFQSLLSFFTLSLSTFYLSSQSLLSFFSLPLLKNTTQNPQPNKAKIDQHFPQLLRIYIPQSQLSTPPTAVTIHTTDPLNHLLARPIPLARVVIAPQNPPQPA</sequence>
<reference evidence="1" key="1">
    <citation type="submission" date="2022-02" db="EMBL/GenBank/DDBJ databases">
        <title>Plant Genome Project.</title>
        <authorList>
            <person name="Zhang R.-G."/>
        </authorList>
    </citation>
    <scope>NUCLEOTIDE SEQUENCE</scope>
    <source>
        <strain evidence="1">AT1</strain>
    </source>
</reference>
<gene>
    <name evidence="1" type="ORF">RHMOL_Rhmol06G0140400</name>
</gene>